<dbReference type="EMBL" id="FNOF01000002">
    <property type="protein sequence ID" value="SDW24224.1"/>
    <property type="molecule type" value="Genomic_DNA"/>
</dbReference>
<sequence length="84" mass="8371">MARGLIGTIELMVAVVLAARVTLLGVDNLARGQTAVGVVFLGLAAALLVIEWVAPSPTDIPGAIAGRARGVLPGGNPPDSGDDD</sequence>
<dbReference type="InterPro" id="IPR055955">
    <property type="entry name" value="DUF7533"/>
</dbReference>
<dbReference type="AlphaFoldDB" id="A0A1H2RZJ9"/>
<evidence type="ECO:0000313" key="3">
    <source>
        <dbReference type="Proteomes" id="UP000182573"/>
    </source>
</evidence>
<evidence type="ECO:0000256" key="1">
    <source>
        <dbReference type="SAM" id="Phobius"/>
    </source>
</evidence>
<reference evidence="2 3" key="1">
    <citation type="submission" date="2016-10" db="EMBL/GenBank/DDBJ databases">
        <authorList>
            <person name="de Groot N.N."/>
        </authorList>
    </citation>
    <scope>NUCLEOTIDE SEQUENCE [LARGE SCALE GENOMIC DNA]</scope>
    <source>
        <strain evidence="2 3">DSM 3756</strain>
    </source>
</reference>
<accession>A0A1H2RZJ9</accession>
<proteinExistence type="predicted"/>
<keyword evidence="1" id="KW-0812">Transmembrane</keyword>
<protein>
    <submittedName>
        <fullName evidence="2">Uncharacterized protein</fullName>
    </submittedName>
</protein>
<evidence type="ECO:0000313" key="2">
    <source>
        <dbReference type="EMBL" id="SDW24224.1"/>
    </source>
</evidence>
<dbReference type="Proteomes" id="UP000182573">
    <property type="component" value="Unassembled WGS sequence"/>
</dbReference>
<dbReference type="Pfam" id="PF24377">
    <property type="entry name" value="DUF7533"/>
    <property type="match status" value="1"/>
</dbReference>
<dbReference type="RefSeq" id="WP_004515328.1">
    <property type="nucleotide sequence ID" value="NZ_FNOF01000002.1"/>
</dbReference>
<organism evidence="2 3">
    <name type="scientific">Haloarcula vallismortis</name>
    <name type="common">Halobacterium vallismortis</name>
    <dbReference type="NCBI Taxonomy" id="28442"/>
    <lineage>
        <taxon>Archaea</taxon>
        <taxon>Methanobacteriati</taxon>
        <taxon>Methanobacteriota</taxon>
        <taxon>Stenosarchaea group</taxon>
        <taxon>Halobacteria</taxon>
        <taxon>Halobacteriales</taxon>
        <taxon>Haloarculaceae</taxon>
        <taxon>Haloarcula</taxon>
    </lineage>
</organism>
<name>A0A1H2RZJ9_HALVA</name>
<keyword evidence="1" id="KW-0472">Membrane</keyword>
<feature type="transmembrane region" description="Helical" evidence="1">
    <location>
        <begin position="34"/>
        <end position="54"/>
    </location>
</feature>
<keyword evidence="1" id="KW-1133">Transmembrane helix</keyword>
<gene>
    <name evidence="2" type="ORF">SAMN05443574_102102</name>
</gene>